<dbReference type="GO" id="GO:0004386">
    <property type="term" value="F:helicase activity"/>
    <property type="evidence" value="ECO:0007669"/>
    <property type="project" value="UniProtKB-KW"/>
</dbReference>
<evidence type="ECO:0000313" key="2">
    <source>
        <dbReference type="EMBL" id="CAK7265716.1"/>
    </source>
</evidence>
<keyword evidence="2" id="KW-0347">Helicase</keyword>
<gene>
    <name evidence="2" type="primary">INO80_2</name>
    <name evidence="2" type="ORF">SEPCBS57363_001721</name>
</gene>
<keyword evidence="3" id="KW-1185">Reference proteome</keyword>
<dbReference type="EMBL" id="CAWUOM010000019">
    <property type="protein sequence ID" value="CAK7265716.1"/>
    <property type="molecule type" value="Genomic_DNA"/>
</dbReference>
<organism evidence="2 3">
    <name type="scientific">Sporothrix epigloea</name>
    <dbReference type="NCBI Taxonomy" id="1892477"/>
    <lineage>
        <taxon>Eukaryota</taxon>
        <taxon>Fungi</taxon>
        <taxon>Dikarya</taxon>
        <taxon>Ascomycota</taxon>
        <taxon>Pezizomycotina</taxon>
        <taxon>Sordariomycetes</taxon>
        <taxon>Sordariomycetidae</taxon>
        <taxon>Ophiostomatales</taxon>
        <taxon>Ophiostomataceae</taxon>
        <taxon>Sporothrix</taxon>
    </lineage>
</organism>
<keyword evidence="2" id="KW-0378">Hydrolase</keyword>
<feature type="compositionally biased region" description="Basic and acidic residues" evidence="1">
    <location>
        <begin position="70"/>
        <end position="85"/>
    </location>
</feature>
<evidence type="ECO:0000256" key="1">
    <source>
        <dbReference type="SAM" id="MobiDB-lite"/>
    </source>
</evidence>
<feature type="compositionally biased region" description="Low complexity" evidence="1">
    <location>
        <begin position="156"/>
        <end position="172"/>
    </location>
</feature>
<feature type="region of interest" description="Disordered" evidence="1">
    <location>
        <begin position="1"/>
        <end position="39"/>
    </location>
</feature>
<feature type="region of interest" description="Disordered" evidence="1">
    <location>
        <begin position="59"/>
        <end position="196"/>
    </location>
</feature>
<comment type="caution">
    <text evidence="2">The sequence shown here is derived from an EMBL/GenBank/DDBJ whole genome shotgun (WGS) entry which is preliminary data.</text>
</comment>
<sequence>MDNFHSTVLGRSHDGTSNGDNGGDWPIQSATGVSIPDPAISTTGVSTLTSSYPLRQPYASSMSPSTSSYRVHDPFAVRSPSKPEYRPLASPGTNETRRDSPAHVGPAVTSLLNNSPPLQHCAPPPLMSRSRSPLLAPPRINAPPVYSDKASGSFYDPTTDTTTGTSSSASPAIDRHIPDPRHRRVFSQGTTASSQP</sequence>
<name>A0ABP0DBW7_9PEZI</name>
<protein>
    <submittedName>
        <fullName evidence="2">DNA helicase ino80</fullName>
    </submittedName>
</protein>
<dbReference type="Proteomes" id="UP001642501">
    <property type="component" value="Unassembled WGS sequence"/>
</dbReference>
<proteinExistence type="predicted"/>
<feature type="compositionally biased region" description="Polar residues" evidence="1">
    <location>
        <begin position="187"/>
        <end position="196"/>
    </location>
</feature>
<keyword evidence="2" id="KW-0547">Nucleotide-binding</keyword>
<evidence type="ECO:0000313" key="3">
    <source>
        <dbReference type="Proteomes" id="UP001642501"/>
    </source>
</evidence>
<keyword evidence="2" id="KW-0067">ATP-binding</keyword>
<reference evidence="2 3" key="1">
    <citation type="submission" date="2024-01" db="EMBL/GenBank/DDBJ databases">
        <authorList>
            <person name="Allen C."/>
            <person name="Tagirdzhanova G."/>
        </authorList>
    </citation>
    <scope>NUCLEOTIDE SEQUENCE [LARGE SCALE GENOMIC DNA]</scope>
    <source>
        <strain evidence="2 3">CBS 573.63</strain>
    </source>
</reference>
<accession>A0ABP0DBW7</accession>
<feature type="compositionally biased region" description="Low complexity" evidence="1">
    <location>
        <begin position="127"/>
        <end position="139"/>
    </location>
</feature>